<dbReference type="InterPro" id="IPR036869">
    <property type="entry name" value="J_dom_sf"/>
</dbReference>
<dbReference type="Gene3D" id="1.10.287.110">
    <property type="entry name" value="DnaJ domain"/>
    <property type="match status" value="1"/>
</dbReference>
<dbReference type="InterPro" id="IPR001623">
    <property type="entry name" value="DnaJ_domain"/>
</dbReference>
<keyword evidence="3" id="KW-0256">Endoplasmic reticulum</keyword>
<dbReference type="Pfam" id="PF09320">
    <property type="entry name" value="DUF1977"/>
    <property type="match status" value="1"/>
</dbReference>
<evidence type="ECO:0000256" key="8">
    <source>
        <dbReference type="SAM" id="Phobius"/>
    </source>
</evidence>
<dbReference type="PROSITE" id="PS00636">
    <property type="entry name" value="DNAJ_1"/>
    <property type="match status" value="1"/>
</dbReference>
<dbReference type="InterPro" id="IPR051100">
    <property type="entry name" value="DnaJ_subfamily_B/C"/>
</dbReference>
<proteinExistence type="predicted"/>
<evidence type="ECO:0000256" key="3">
    <source>
        <dbReference type="ARBA" id="ARBA00022824"/>
    </source>
</evidence>
<dbReference type="GO" id="GO:0071218">
    <property type="term" value="P:cellular response to misfolded protein"/>
    <property type="evidence" value="ECO:0007669"/>
    <property type="project" value="TreeGrafter"/>
</dbReference>
<evidence type="ECO:0000256" key="1">
    <source>
        <dbReference type="ARBA" id="ARBA00004389"/>
    </source>
</evidence>
<evidence type="ECO:0000256" key="2">
    <source>
        <dbReference type="ARBA" id="ARBA00022692"/>
    </source>
</evidence>
<name>A0A3P8WPQ2_CYNSE</name>
<dbReference type="GeneID" id="103381937"/>
<feature type="domain" description="J" evidence="9">
    <location>
        <begin position="110"/>
        <end position="174"/>
    </location>
</feature>
<dbReference type="SMART" id="SM00271">
    <property type="entry name" value="DnaJ"/>
    <property type="match status" value="1"/>
</dbReference>
<dbReference type="InterPro" id="IPR015399">
    <property type="entry name" value="DUF1977_DnaJ-like"/>
</dbReference>
<feature type="compositionally biased region" description="Basic and acidic residues" evidence="7">
    <location>
        <begin position="169"/>
        <end position="178"/>
    </location>
</feature>
<evidence type="ECO:0000313" key="11">
    <source>
        <dbReference type="Proteomes" id="UP000265120"/>
    </source>
</evidence>
<dbReference type="CTD" id="100037354"/>
<comment type="subcellular location">
    <subcellularLocation>
        <location evidence="1">Endoplasmic reticulum membrane</location>
        <topology evidence="1">Single-pass membrane protein</topology>
    </subcellularLocation>
</comment>
<dbReference type="OrthoDB" id="442087at2759"/>
<sequence length="368" mass="42054">MEVNRDEAERCIDIATAALKNEQPEKAQRFLEKAQRLFPTEKAKVLLDLIEKNGFTPSQGNHSAFNGSAGLRQRQPVSEEAKPEEKPTEAAKSYSSEQVEAVRRVKQCKDFYEILSVQKDASEDELKRSYRKLALKFHPDKNHAPGATEAFKAIGNAYAVLSNVNKRRQYDQCEEERKHPSRQSPSDRNFEPDISPEDLFNMFFGGGYPSSNAHVYTNGRVRHPRRERRERQGDGGLALFVQVMPILILVIVSALSQIMVNSPPYSLSFRPSAGYTQKRLTEKLKVPYYVGEQFSKDFTGMDLKNLERAVEDDYISNLRNNCWKEKQQKEGMLYRARYFGDSDLYQRAQRARTPSCAKLSEITASLHG</sequence>
<dbReference type="InterPro" id="IPR018253">
    <property type="entry name" value="DnaJ_domain_CS"/>
</dbReference>
<keyword evidence="2 8" id="KW-0812">Transmembrane</keyword>
<reference evidence="10 11" key="1">
    <citation type="journal article" date="2014" name="Nat. Genet.">
        <title>Whole-genome sequence of a flatfish provides insights into ZW sex chromosome evolution and adaptation to a benthic lifestyle.</title>
        <authorList>
            <person name="Chen S."/>
            <person name="Zhang G."/>
            <person name="Shao C."/>
            <person name="Huang Q."/>
            <person name="Liu G."/>
            <person name="Zhang P."/>
            <person name="Song W."/>
            <person name="An N."/>
            <person name="Chalopin D."/>
            <person name="Volff J.N."/>
            <person name="Hong Y."/>
            <person name="Li Q."/>
            <person name="Sha Z."/>
            <person name="Zhou H."/>
            <person name="Xie M."/>
            <person name="Yu Q."/>
            <person name="Liu Y."/>
            <person name="Xiang H."/>
            <person name="Wang N."/>
            <person name="Wu K."/>
            <person name="Yang C."/>
            <person name="Zhou Q."/>
            <person name="Liao X."/>
            <person name="Yang L."/>
            <person name="Hu Q."/>
            <person name="Zhang J."/>
            <person name="Meng L."/>
            <person name="Jin L."/>
            <person name="Tian Y."/>
            <person name="Lian J."/>
            <person name="Yang J."/>
            <person name="Miao G."/>
            <person name="Liu S."/>
            <person name="Liang Z."/>
            <person name="Yan F."/>
            <person name="Li Y."/>
            <person name="Sun B."/>
            <person name="Zhang H."/>
            <person name="Zhang J."/>
            <person name="Zhu Y."/>
            <person name="Du M."/>
            <person name="Zhao Y."/>
            <person name="Schartl M."/>
            <person name="Tang Q."/>
            <person name="Wang J."/>
        </authorList>
    </citation>
    <scope>NUCLEOTIDE SEQUENCE</scope>
</reference>
<dbReference type="STRING" id="244447.ENSCSEP00000026655"/>
<reference evidence="10" key="3">
    <citation type="submission" date="2025-09" db="UniProtKB">
        <authorList>
            <consortium name="Ensembl"/>
        </authorList>
    </citation>
    <scope>IDENTIFICATION</scope>
</reference>
<feature type="compositionally biased region" description="Basic and acidic residues" evidence="7">
    <location>
        <begin position="77"/>
        <end position="89"/>
    </location>
</feature>
<dbReference type="Pfam" id="PF00226">
    <property type="entry name" value="DnaJ"/>
    <property type="match status" value="1"/>
</dbReference>
<feature type="transmembrane region" description="Helical" evidence="8">
    <location>
        <begin position="235"/>
        <end position="260"/>
    </location>
</feature>
<dbReference type="AlphaFoldDB" id="A0A3P8WPQ2"/>
<evidence type="ECO:0000313" key="10">
    <source>
        <dbReference type="Ensembl" id="ENSCSEP00000026655.1"/>
    </source>
</evidence>
<organism evidence="10 11">
    <name type="scientific">Cynoglossus semilaevis</name>
    <name type="common">Tongue sole</name>
    <dbReference type="NCBI Taxonomy" id="244447"/>
    <lineage>
        <taxon>Eukaryota</taxon>
        <taxon>Metazoa</taxon>
        <taxon>Chordata</taxon>
        <taxon>Craniata</taxon>
        <taxon>Vertebrata</taxon>
        <taxon>Euteleostomi</taxon>
        <taxon>Actinopterygii</taxon>
        <taxon>Neopterygii</taxon>
        <taxon>Teleostei</taxon>
        <taxon>Neoteleostei</taxon>
        <taxon>Acanthomorphata</taxon>
        <taxon>Carangaria</taxon>
        <taxon>Pleuronectiformes</taxon>
        <taxon>Pleuronectoidei</taxon>
        <taxon>Cynoglossidae</taxon>
        <taxon>Cynoglossinae</taxon>
        <taxon>Cynoglossus</taxon>
    </lineage>
</organism>
<evidence type="ECO:0000256" key="5">
    <source>
        <dbReference type="ARBA" id="ARBA00023136"/>
    </source>
</evidence>
<dbReference type="Ensembl" id="ENSCSET00000027008.1">
    <property type="protein sequence ID" value="ENSCSEP00000026655.1"/>
    <property type="gene ID" value="ENSCSEG00000017027.1"/>
</dbReference>
<dbReference type="GO" id="GO:0005789">
    <property type="term" value="C:endoplasmic reticulum membrane"/>
    <property type="evidence" value="ECO:0007669"/>
    <property type="project" value="UniProtKB-SubCell"/>
</dbReference>
<feature type="region of interest" description="Disordered" evidence="7">
    <location>
        <begin position="169"/>
        <end position="191"/>
    </location>
</feature>
<dbReference type="GeneTree" id="ENSGT00940000155590"/>
<reference evidence="10" key="2">
    <citation type="submission" date="2025-08" db="UniProtKB">
        <authorList>
            <consortium name="Ensembl"/>
        </authorList>
    </citation>
    <scope>IDENTIFICATION</scope>
</reference>
<feature type="compositionally biased region" description="Polar residues" evidence="7">
    <location>
        <begin position="57"/>
        <end position="66"/>
    </location>
</feature>
<dbReference type="PRINTS" id="PR00625">
    <property type="entry name" value="JDOMAIN"/>
</dbReference>
<keyword evidence="5 8" id="KW-0472">Membrane</keyword>
<accession>A0A3P8WPQ2</accession>
<dbReference type="RefSeq" id="XP_016889643.1">
    <property type="nucleotide sequence ID" value="XM_017034154.2"/>
</dbReference>
<dbReference type="PANTHER" id="PTHR43908">
    <property type="entry name" value="AT29763P-RELATED"/>
    <property type="match status" value="1"/>
</dbReference>
<evidence type="ECO:0000256" key="7">
    <source>
        <dbReference type="SAM" id="MobiDB-lite"/>
    </source>
</evidence>
<dbReference type="InParanoid" id="A0A3P8WPQ2"/>
<keyword evidence="4 8" id="KW-1133">Transmembrane helix</keyword>
<protein>
    <submittedName>
        <fullName evidence="10">DnaJ heat shock protein family (Hsp40) member B12b</fullName>
    </submittedName>
</protein>
<feature type="region of interest" description="Disordered" evidence="7">
    <location>
        <begin position="57"/>
        <end position="95"/>
    </location>
</feature>
<dbReference type="PROSITE" id="PS50076">
    <property type="entry name" value="DNAJ_2"/>
    <property type="match status" value="1"/>
</dbReference>
<evidence type="ECO:0000256" key="4">
    <source>
        <dbReference type="ARBA" id="ARBA00022989"/>
    </source>
</evidence>
<keyword evidence="11" id="KW-1185">Reference proteome</keyword>
<dbReference type="GO" id="GO:0030544">
    <property type="term" value="F:Hsp70 protein binding"/>
    <property type="evidence" value="ECO:0007669"/>
    <property type="project" value="TreeGrafter"/>
</dbReference>
<dbReference type="KEGG" id="csem:103381937"/>
<evidence type="ECO:0000256" key="6">
    <source>
        <dbReference type="ARBA" id="ARBA00023186"/>
    </source>
</evidence>
<keyword evidence="6" id="KW-0143">Chaperone</keyword>
<dbReference type="CDD" id="cd06257">
    <property type="entry name" value="DnaJ"/>
    <property type="match status" value="1"/>
</dbReference>
<dbReference type="SUPFAM" id="SSF46565">
    <property type="entry name" value="Chaperone J-domain"/>
    <property type="match status" value="1"/>
</dbReference>
<evidence type="ECO:0000259" key="9">
    <source>
        <dbReference type="PROSITE" id="PS50076"/>
    </source>
</evidence>
<dbReference type="Proteomes" id="UP000265120">
    <property type="component" value="Chromosome 8"/>
</dbReference>
<dbReference type="OMA" id="DQWGEEG"/>
<dbReference type="PANTHER" id="PTHR43908:SF8">
    <property type="entry name" value="DNAJ HOMOLOG SUBFAMILY B MEMBER 12"/>
    <property type="match status" value="1"/>
</dbReference>